<dbReference type="EMBL" id="CP093547">
    <property type="protein sequence ID" value="UNP28510.1"/>
    <property type="molecule type" value="Genomic_DNA"/>
</dbReference>
<name>A0ABY3X954_9GAMM</name>
<dbReference type="CDD" id="cd21631">
    <property type="entry name" value="RHH_CopG_NikR-like"/>
    <property type="match status" value="1"/>
</dbReference>
<dbReference type="InterPro" id="IPR010985">
    <property type="entry name" value="Ribbon_hlx_hlx"/>
</dbReference>
<reference evidence="1 2" key="1">
    <citation type="submission" date="2022-03" db="EMBL/GenBank/DDBJ databases">
        <title>Complete genome sequence of Lysobacter capsici VKM B-2533 and Lysobacter gummosus 10.1.1, promising sources of lytic agents.</title>
        <authorList>
            <person name="Tarlachkov S.V."/>
            <person name="Kudryakova I.V."/>
            <person name="Afoshin A.S."/>
            <person name="Leontyevskaya E.A."/>
            <person name="Leontyevskaya N.V."/>
        </authorList>
    </citation>
    <scope>NUCLEOTIDE SEQUENCE [LARGE SCALE GENOMIC DNA]</scope>
    <source>
        <strain evidence="1 2">10.1.1</strain>
    </source>
</reference>
<dbReference type="RefSeq" id="WP_057944085.1">
    <property type="nucleotide sequence ID" value="NZ_CP011131.1"/>
</dbReference>
<protein>
    <submittedName>
        <fullName evidence="1">Ribbon-helix-helix domain-containing protein</fullName>
    </submittedName>
</protein>
<dbReference type="Proteomes" id="UP000829194">
    <property type="component" value="Chromosome"/>
</dbReference>
<organism evidence="1 2">
    <name type="scientific">Lysobacter gummosus</name>
    <dbReference type="NCBI Taxonomy" id="262324"/>
    <lineage>
        <taxon>Bacteria</taxon>
        <taxon>Pseudomonadati</taxon>
        <taxon>Pseudomonadota</taxon>
        <taxon>Gammaproteobacteria</taxon>
        <taxon>Lysobacterales</taxon>
        <taxon>Lysobacteraceae</taxon>
        <taxon>Lysobacter</taxon>
    </lineage>
</organism>
<evidence type="ECO:0000313" key="2">
    <source>
        <dbReference type="Proteomes" id="UP000829194"/>
    </source>
</evidence>
<keyword evidence="2" id="KW-1185">Reference proteome</keyword>
<dbReference type="SUPFAM" id="SSF47598">
    <property type="entry name" value="Ribbon-helix-helix"/>
    <property type="match status" value="1"/>
</dbReference>
<sequence>MSTTTIRLTEELKVRIARAAERAGTTPHGFILEAIAEKTEAQERRDEMRDLAEQRYAQILASGQVIAWSDMRSYLQARAAGRSAPAPKPGKPGR</sequence>
<proteinExistence type="predicted"/>
<evidence type="ECO:0000313" key="1">
    <source>
        <dbReference type="EMBL" id="UNP28510.1"/>
    </source>
</evidence>
<accession>A0ABY3X954</accession>
<dbReference type="Gene3D" id="1.20.5.780">
    <property type="entry name" value="Single helix bin"/>
    <property type="match status" value="1"/>
</dbReference>
<gene>
    <name evidence="1" type="ORF">MOV92_18740</name>
</gene>